<dbReference type="EMBL" id="CAFBOF010000045">
    <property type="protein sequence ID" value="CAB4985980.1"/>
    <property type="molecule type" value="Genomic_DNA"/>
</dbReference>
<dbReference type="EMBL" id="CAFBMM010000047">
    <property type="protein sequence ID" value="CAB4909331.1"/>
    <property type="molecule type" value="Genomic_DNA"/>
</dbReference>
<evidence type="ECO:0000313" key="4">
    <source>
        <dbReference type="EMBL" id="CAB5028150.1"/>
    </source>
</evidence>
<reference evidence="2" key="1">
    <citation type="submission" date="2020-05" db="EMBL/GenBank/DDBJ databases">
        <authorList>
            <person name="Chiriac C."/>
            <person name="Salcher M."/>
            <person name="Ghai R."/>
            <person name="Kavagutti S V."/>
        </authorList>
    </citation>
    <scope>NUCLEOTIDE SEQUENCE</scope>
</reference>
<proteinExistence type="predicted"/>
<organism evidence="2">
    <name type="scientific">freshwater metagenome</name>
    <dbReference type="NCBI Taxonomy" id="449393"/>
    <lineage>
        <taxon>unclassified sequences</taxon>
        <taxon>metagenomes</taxon>
        <taxon>ecological metagenomes</taxon>
    </lineage>
</organism>
<evidence type="ECO:0000259" key="1">
    <source>
        <dbReference type="Pfam" id="PF22552"/>
    </source>
</evidence>
<gene>
    <name evidence="2" type="ORF">UFOPK3605_00991</name>
    <name evidence="3" type="ORF">UFOPK3897_01423</name>
    <name evidence="4" type="ORF">UFOPK4121_01111</name>
</gene>
<evidence type="ECO:0000313" key="3">
    <source>
        <dbReference type="EMBL" id="CAB4985980.1"/>
    </source>
</evidence>
<sequence>MDIDKIFRDPFSDEKIVVESSEAFFDTLLNAIDRCVTGAKHILILQLSEVAAKNGQPARPDRYLQVLSDESGALQIEAMSNYHLDPAQDHLTVADERALARLGWRSPGPHSPNWHRVFPDPWPWPSPVAAELVGRTLLDVFRAQGLILSVDYITAQINNQIRRCTNECSEPAAGAQKTRVQIMLGTKGRYSWSWRRVADPRCDNLPLADDLLALNPGGETDNDQIDGSP</sequence>
<dbReference type="EMBL" id="CAFBPQ010000036">
    <property type="protein sequence ID" value="CAB5028150.1"/>
    <property type="molecule type" value="Genomic_DNA"/>
</dbReference>
<dbReference type="InterPro" id="IPR054344">
    <property type="entry name" value="TY-Chap_N"/>
</dbReference>
<evidence type="ECO:0000313" key="2">
    <source>
        <dbReference type="EMBL" id="CAB4909331.1"/>
    </source>
</evidence>
<feature type="domain" description="TY-Chap N-terminal" evidence="1">
    <location>
        <begin position="41"/>
        <end position="143"/>
    </location>
</feature>
<protein>
    <submittedName>
        <fullName evidence="2">Unannotated protein</fullName>
    </submittedName>
</protein>
<dbReference type="Pfam" id="PF22552">
    <property type="entry name" value="TY-Chap3"/>
    <property type="match status" value="1"/>
</dbReference>
<dbReference type="AlphaFoldDB" id="A0A6J7GLZ8"/>
<accession>A0A6J7GLZ8</accession>
<name>A0A6J7GLZ8_9ZZZZ</name>